<name>A0A2T1FGE7_9CYAN</name>
<gene>
    <name evidence="1" type="ORF">C7B77_25865</name>
</gene>
<dbReference type="OrthoDB" id="512901at2"/>
<keyword evidence="2" id="KW-1185">Reference proteome</keyword>
<proteinExistence type="predicted"/>
<evidence type="ECO:0000313" key="1">
    <source>
        <dbReference type="EMBL" id="PSB44031.1"/>
    </source>
</evidence>
<evidence type="ECO:0000313" key="2">
    <source>
        <dbReference type="Proteomes" id="UP000238937"/>
    </source>
</evidence>
<dbReference type="Gene3D" id="3.10.180.10">
    <property type="entry name" value="2,3-Dihydroxybiphenyl 1,2-Dioxygenase, domain 1"/>
    <property type="match status" value="1"/>
</dbReference>
<dbReference type="Proteomes" id="UP000238937">
    <property type="component" value="Unassembled WGS sequence"/>
</dbReference>
<dbReference type="InterPro" id="IPR029068">
    <property type="entry name" value="Glyas_Bleomycin-R_OHBP_Dase"/>
</dbReference>
<reference evidence="1 2" key="1">
    <citation type="submission" date="2018-03" db="EMBL/GenBank/DDBJ databases">
        <title>The ancient ancestry and fast evolution of plastids.</title>
        <authorList>
            <person name="Moore K.R."/>
            <person name="Magnabosco C."/>
            <person name="Momper L."/>
            <person name="Gold D.A."/>
            <person name="Bosak T."/>
            <person name="Fournier G.P."/>
        </authorList>
    </citation>
    <scope>NUCLEOTIDE SEQUENCE [LARGE SCALE GENOMIC DNA]</scope>
    <source>
        <strain evidence="1 2">CCALA 037</strain>
    </source>
</reference>
<sequence>MLHHISVAVNNPQHVANVLAEILQGSAIPFPPHPGSYMTLAADKFGTGIELYPIGTQLIPDVLEGQAGFQIQAQTANYTPFHAAISVPTNLEEIERIGEREGWRVYPCSRDGFFDVVEFWVENRLMLELLTPTMAAKYMECLNPEHLPALIEQFTMVPARVE</sequence>
<accession>A0A2T1FGE7</accession>
<protein>
    <recommendedName>
        <fullName evidence="3">VOC domain-containing protein</fullName>
    </recommendedName>
</protein>
<dbReference type="RefSeq" id="WP_106311756.1">
    <property type="nucleotide sequence ID" value="NZ_PVWO01000534.1"/>
</dbReference>
<evidence type="ECO:0008006" key="3">
    <source>
        <dbReference type="Google" id="ProtNLM"/>
    </source>
</evidence>
<dbReference type="AlphaFoldDB" id="A0A2T1FGE7"/>
<comment type="caution">
    <text evidence="1">The sequence shown here is derived from an EMBL/GenBank/DDBJ whole genome shotgun (WGS) entry which is preliminary data.</text>
</comment>
<organism evidence="1 2">
    <name type="scientific">Chamaesiphon polymorphus CCALA 037</name>
    <dbReference type="NCBI Taxonomy" id="2107692"/>
    <lineage>
        <taxon>Bacteria</taxon>
        <taxon>Bacillati</taxon>
        <taxon>Cyanobacteriota</taxon>
        <taxon>Cyanophyceae</taxon>
        <taxon>Gomontiellales</taxon>
        <taxon>Chamaesiphonaceae</taxon>
        <taxon>Chamaesiphon</taxon>
    </lineage>
</organism>
<dbReference type="EMBL" id="PVWO01000534">
    <property type="protein sequence ID" value="PSB44031.1"/>
    <property type="molecule type" value="Genomic_DNA"/>
</dbReference>